<dbReference type="Gene3D" id="3.40.50.2300">
    <property type="match status" value="2"/>
</dbReference>
<dbReference type="PANTHER" id="PTHR46847:SF1">
    <property type="entry name" value="D-ALLOSE-BINDING PERIPLASMIC PROTEIN-RELATED"/>
    <property type="match status" value="1"/>
</dbReference>
<dbReference type="EMBL" id="BANB01000677">
    <property type="protein sequence ID" value="GAN78193.1"/>
    <property type="molecule type" value="Genomic_DNA"/>
</dbReference>
<evidence type="ECO:0000259" key="5">
    <source>
        <dbReference type="Pfam" id="PF13407"/>
    </source>
</evidence>
<organism evidence="6 7">
    <name type="scientific">Acidisphaera rubrifaciens HS-AP3</name>
    <dbReference type="NCBI Taxonomy" id="1231350"/>
    <lineage>
        <taxon>Bacteria</taxon>
        <taxon>Pseudomonadati</taxon>
        <taxon>Pseudomonadota</taxon>
        <taxon>Alphaproteobacteria</taxon>
        <taxon>Acetobacterales</taxon>
        <taxon>Acetobacteraceae</taxon>
        <taxon>Acidisphaera</taxon>
    </lineage>
</organism>
<dbReference type="GO" id="GO:0030313">
    <property type="term" value="C:cell envelope"/>
    <property type="evidence" value="ECO:0007669"/>
    <property type="project" value="UniProtKB-SubCell"/>
</dbReference>
<reference evidence="6 7" key="1">
    <citation type="submission" date="2012-11" db="EMBL/GenBank/DDBJ databases">
        <title>Whole genome sequence of Acidisphaera rubrifaciens HS-AP3.</title>
        <authorList>
            <person name="Azuma Y."/>
            <person name="Higashiura N."/>
            <person name="Hirakawa H."/>
            <person name="Matsushita K."/>
        </authorList>
    </citation>
    <scope>NUCLEOTIDE SEQUENCE [LARGE SCALE GENOMIC DNA]</scope>
    <source>
        <strain evidence="6 7">HS-AP3</strain>
    </source>
</reference>
<evidence type="ECO:0000313" key="6">
    <source>
        <dbReference type="EMBL" id="GAN78193.1"/>
    </source>
</evidence>
<evidence type="ECO:0000256" key="3">
    <source>
        <dbReference type="ARBA" id="ARBA00022729"/>
    </source>
</evidence>
<evidence type="ECO:0000256" key="4">
    <source>
        <dbReference type="SAM" id="SignalP"/>
    </source>
</evidence>
<dbReference type="CDD" id="cd19996">
    <property type="entry name" value="PBP1_ABC_sugar_binding-like"/>
    <property type="match status" value="1"/>
</dbReference>
<keyword evidence="7" id="KW-1185">Reference proteome</keyword>
<dbReference type="Pfam" id="PF13407">
    <property type="entry name" value="Peripla_BP_4"/>
    <property type="match status" value="1"/>
</dbReference>
<sequence>MPGLRLFAAALAAAAVTLLGVPAAHADSGRFAGLDLAPTKEGPPTQQADITALCGKKPIRVALSDGFGSNSWRRIVRREFEDEAAKCKTIVETRYTDGQGSTQKQISDIGGLVAQHFDVILVYPDGGEAILKAMRDATKAGVAVVPYDVGVAFPGKRGRDYLLVTTESLEAKAATEAEWIARNLNGHGNVIVLGGTPGNPTSIGEEVGWKKVYARYPGIKVLEGPVDTNWDPAEAQRVMSSLLAKYPKIDAVYSDYGLGAMGALRAYVAAGRQIPLWASEDANELGCFWEDHKAANPGFKLATVSGRTWLVRLALRKAVAAVEGLNDPEPSIIDLPLFEDSTSSDPKLAPHYDRHLPPDAILSTELTRQQLGALFK</sequence>
<evidence type="ECO:0000256" key="1">
    <source>
        <dbReference type="ARBA" id="ARBA00004196"/>
    </source>
</evidence>
<feature type="domain" description="Periplasmic binding protein" evidence="5">
    <location>
        <begin position="68"/>
        <end position="272"/>
    </location>
</feature>
<feature type="signal peptide" evidence="4">
    <location>
        <begin position="1"/>
        <end position="26"/>
    </location>
</feature>
<proteinExistence type="inferred from homology"/>
<feature type="chain" id="PRO_5002309883" evidence="4">
    <location>
        <begin position="27"/>
        <end position="376"/>
    </location>
</feature>
<comment type="similarity">
    <text evidence="2">Belongs to the bacterial solute-binding protein 2 family.</text>
</comment>
<name>A0A0D6PAH1_9PROT</name>
<comment type="caution">
    <text evidence="6">The sequence shown here is derived from an EMBL/GenBank/DDBJ whole genome shotgun (WGS) entry which is preliminary data.</text>
</comment>
<dbReference type="Proteomes" id="UP000032680">
    <property type="component" value="Unassembled WGS sequence"/>
</dbReference>
<evidence type="ECO:0000313" key="7">
    <source>
        <dbReference type="Proteomes" id="UP000032680"/>
    </source>
</evidence>
<dbReference type="AlphaFoldDB" id="A0A0D6PAH1"/>
<dbReference type="OrthoDB" id="3837830at2"/>
<dbReference type="PANTHER" id="PTHR46847">
    <property type="entry name" value="D-ALLOSE-BINDING PERIPLASMIC PROTEIN-RELATED"/>
    <property type="match status" value="1"/>
</dbReference>
<dbReference type="InterPro" id="IPR028082">
    <property type="entry name" value="Peripla_BP_I"/>
</dbReference>
<accession>A0A0D6PAH1</accession>
<protein>
    <submittedName>
        <fullName evidence="6">ABC sugar permease</fullName>
    </submittedName>
</protein>
<comment type="subcellular location">
    <subcellularLocation>
        <location evidence="1">Cell envelope</location>
    </subcellularLocation>
</comment>
<dbReference type="GO" id="GO:0030246">
    <property type="term" value="F:carbohydrate binding"/>
    <property type="evidence" value="ECO:0007669"/>
    <property type="project" value="UniProtKB-ARBA"/>
</dbReference>
<keyword evidence="3 4" id="KW-0732">Signal</keyword>
<dbReference type="InterPro" id="IPR025997">
    <property type="entry name" value="SBP_2_dom"/>
</dbReference>
<dbReference type="RefSeq" id="WP_084623778.1">
    <property type="nucleotide sequence ID" value="NZ_BANB01000677.1"/>
</dbReference>
<gene>
    <name evidence="6" type="ORF">Asru_0678_01</name>
</gene>
<dbReference type="SUPFAM" id="SSF53822">
    <property type="entry name" value="Periplasmic binding protein-like I"/>
    <property type="match status" value="1"/>
</dbReference>
<evidence type="ECO:0000256" key="2">
    <source>
        <dbReference type="ARBA" id="ARBA00007639"/>
    </source>
</evidence>